<comment type="caution">
    <text evidence="2">The sequence shown here is derived from an EMBL/GenBank/DDBJ whole genome shotgun (WGS) entry which is preliminary data.</text>
</comment>
<evidence type="ECO:0000313" key="2">
    <source>
        <dbReference type="EMBL" id="KAF5377809.1"/>
    </source>
</evidence>
<proteinExistence type="predicted"/>
<sequence length="494" mass="55563">MSLNLPPRRRDVYEDSDRFSTGTTDTYGTSETESSATTVWGPGTLSGRAIRSLGEASLRGVEKLIVRWRLAKINSRLPGLGNTGTSTSKSVASGEQLEKIYDDLLELSSLRLDFYEAKVRHKALKMIMMQIGSRETHQLLLCVAKWPREEIIIFLLEMMPCVPLLWHSDALESDIKARLELIAVYRSSQLPSEAHEVLPFIDLISKLAQEHESSCRAVIESGFFDALTFVCGRCPVEENPAVVASVQEAIAVTLGCQRGWDVIRVPQRLQLVWPRINPKIPLSPNSLVMASRTPNARKTLWQESPSNVLTERLCEIAAILSMPDLHSDCEKDLFDLCFDLLIFCDLQIEEDSLAELSMSYIVQIIALGGDIRLALEHVLSLLSYHHKLDFFYRIIHPVSRLHIEAHPTATNFCQQVQTRHPHADPVDFLLQFAMDVADASQENAQVIVDAEIMSLLTANRTTTKYILERIHNAVEHHPQPTFTSSYNRPRAGTV</sequence>
<evidence type="ECO:0000256" key="1">
    <source>
        <dbReference type="SAM" id="MobiDB-lite"/>
    </source>
</evidence>
<name>A0A8H5H6U6_9AGAR</name>
<reference evidence="2 3" key="1">
    <citation type="journal article" date="2020" name="ISME J.">
        <title>Uncovering the hidden diversity of litter-decomposition mechanisms in mushroom-forming fungi.</title>
        <authorList>
            <person name="Floudas D."/>
            <person name="Bentzer J."/>
            <person name="Ahren D."/>
            <person name="Johansson T."/>
            <person name="Persson P."/>
            <person name="Tunlid A."/>
        </authorList>
    </citation>
    <scope>NUCLEOTIDE SEQUENCE [LARGE SCALE GENOMIC DNA]</scope>
    <source>
        <strain evidence="2 3">CBS 406.79</strain>
    </source>
</reference>
<accession>A0A8H5H6U6</accession>
<feature type="compositionally biased region" description="Low complexity" evidence="1">
    <location>
        <begin position="20"/>
        <end position="35"/>
    </location>
</feature>
<gene>
    <name evidence="2" type="ORF">D9757_008107</name>
</gene>
<dbReference type="OrthoDB" id="2956939at2759"/>
<evidence type="ECO:0000313" key="3">
    <source>
        <dbReference type="Proteomes" id="UP000518752"/>
    </source>
</evidence>
<keyword evidence="3" id="KW-1185">Reference proteome</keyword>
<dbReference type="AlphaFoldDB" id="A0A8H5H6U6"/>
<dbReference type="EMBL" id="JAACJN010000081">
    <property type="protein sequence ID" value="KAF5377809.1"/>
    <property type="molecule type" value="Genomic_DNA"/>
</dbReference>
<protein>
    <submittedName>
        <fullName evidence="2">Uncharacterized protein</fullName>
    </submittedName>
</protein>
<organism evidence="2 3">
    <name type="scientific">Collybiopsis confluens</name>
    <dbReference type="NCBI Taxonomy" id="2823264"/>
    <lineage>
        <taxon>Eukaryota</taxon>
        <taxon>Fungi</taxon>
        <taxon>Dikarya</taxon>
        <taxon>Basidiomycota</taxon>
        <taxon>Agaricomycotina</taxon>
        <taxon>Agaricomycetes</taxon>
        <taxon>Agaricomycetidae</taxon>
        <taxon>Agaricales</taxon>
        <taxon>Marasmiineae</taxon>
        <taxon>Omphalotaceae</taxon>
        <taxon>Collybiopsis</taxon>
    </lineage>
</organism>
<dbReference type="Proteomes" id="UP000518752">
    <property type="component" value="Unassembled WGS sequence"/>
</dbReference>
<feature type="compositionally biased region" description="Basic and acidic residues" evidence="1">
    <location>
        <begin position="8"/>
        <end position="18"/>
    </location>
</feature>
<feature type="region of interest" description="Disordered" evidence="1">
    <location>
        <begin position="1"/>
        <end position="38"/>
    </location>
</feature>